<organism evidence="2 3">
    <name type="scientific">Olea europaea subsp. europaea</name>
    <dbReference type="NCBI Taxonomy" id="158383"/>
    <lineage>
        <taxon>Eukaryota</taxon>
        <taxon>Viridiplantae</taxon>
        <taxon>Streptophyta</taxon>
        <taxon>Embryophyta</taxon>
        <taxon>Tracheophyta</taxon>
        <taxon>Spermatophyta</taxon>
        <taxon>Magnoliopsida</taxon>
        <taxon>eudicotyledons</taxon>
        <taxon>Gunneridae</taxon>
        <taxon>Pentapetalae</taxon>
        <taxon>asterids</taxon>
        <taxon>lamiids</taxon>
        <taxon>Lamiales</taxon>
        <taxon>Oleaceae</taxon>
        <taxon>Oleeae</taxon>
        <taxon>Olea</taxon>
    </lineage>
</organism>
<comment type="caution">
    <text evidence="2">The sequence shown here is derived from an EMBL/GenBank/DDBJ whole genome shotgun (WGS) entry which is preliminary data.</text>
</comment>
<evidence type="ECO:0000313" key="3">
    <source>
        <dbReference type="Proteomes" id="UP000594638"/>
    </source>
</evidence>
<reference evidence="2 3" key="1">
    <citation type="submission" date="2019-12" db="EMBL/GenBank/DDBJ databases">
        <authorList>
            <person name="Alioto T."/>
            <person name="Alioto T."/>
            <person name="Gomez Garrido J."/>
        </authorList>
    </citation>
    <scope>NUCLEOTIDE SEQUENCE [LARGE SCALE GENOMIC DNA]</scope>
</reference>
<evidence type="ECO:0000313" key="2">
    <source>
        <dbReference type="EMBL" id="CAA3033242.1"/>
    </source>
</evidence>
<feature type="region of interest" description="Disordered" evidence="1">
    <location>
        <begin position="178"/>
        <end position="245"/>
    </location>
</feature>
<dbReference type="Gramene" id="OE9A114082T1">
    <property type="protein sequence ID" value="OE9A114082C1"/>
    <property type="gene ID" value="OE9A114082"/>
</dbReference>
<sequence length="346" mass="38654">MARLLEGRRARDSRRELVRDLISAGRAMIARRLDLALAARGPFNTWAGLPPGAVPRCVIRRNHLHSRSSRRESGWADLGAEAIAQVGVACAEHSPLPPGRKSRFASVSRTVRRGALAAKLSQSRMAICDLRFAICDRAQVQSQPRTRCARTNARRCPRNASARIARPPAQCPWECATKLRPTDRPTGRSQSRSCSRSRSRRTTSVGLDGPARGLRRQSGPTLRGRRRRDRPSTRPVRRQSRRPNATFIVVVRPDWARTTPVTGWPPEDIHETREERPFGEVPPRLHDKRATRGRPVCWKSIREFSATCANFWGLSGAPPGAFATRAEILAKTRRQRVADATRATCA</sequence>
<evidence type="ECO:0000256" key="1">
    <source>
        <dbReference type="SAM" id="MobiDB-lite"/>
    </source>
</evidence>
<proteinExistence type="predicted"/>
<name>A0A8S0VN25_OLEEU</name>
<protein>
    <submittedName>
        <fullName evidence="2">Uncharacterized protein</fullName>
    </submittedName>
</protein>
<accession>A0A8S0VN25</accession>
<dbReference type="AlphaFoldDB" id="A0A8S0VN25"/>
<feature type="compositionally biased region" description="Basic and acidic residues" evidence="1">
    <location>
        <begin position="267"/>
        <end position="287"/>
    </location>
</feature>
<keyword evidence="3" id="KW-1185">Reference proteome</keyword>
<feature type="region of interest" description="Disordered" evidence="1">
    <location>
        <begin position="143"/>
        <end position="163"/>
    </location>
</feature>
<feature type="compositionally biased region" description="Basic residues" evidence="1">
    <location>
        <begin position="223"/>
        <end position="241"/>
    </location>
</feature>
<feature type="region of interest" description="Disordered" evidence="1">
    <location>
        <begin position="262"/>
        <end position="287"/>
    </location>
</feature>
<dbReference type="Proteomes" id="UP000594638">
    <property type="component" value="Unassembled WGS sequence"/>
</dbReference>
<gene>
    <name evidence="2" type="ORF">OLEA9_A114082</name>
</gene>
<dbReference type="EMBL" id="CACTIH010010046">
    <property type="protein sequence ID" value="CAA3033242.1"/>
    <property type="molecule type" value="Genomic_DNA"/>
</dbReference>